<dbReference type="Proteomes" id="UP000462091">
    <property type="component" value="Unassembled WGS sequence"/>
</dbReference>
<reference evidence="2 3" key="1">
    <citation type="journal article" date="2019" name="Nat. Med.">
        <title>A library of human gut bacterial isolates paired with longitudinal multiomics data enables mechanistic microbiome research.</title>
        <authorList>
            <person name="Poyet M."/>
            <person name="Groussin M."/>
            <person name="Gibbons S.M."/>
            <person name="Avila-Pacheco J."/>
            <person name="Jiang X."/>
            <person name="Kearney S.M."/>
            <person name="Perrotta A.R."/>
            <person name="Berdy B."/>
            <person name="Zhao S."/>
            <person name="Lieberman T.D."/>
            <person name="Swanson P.K."/>
            <person name="Smith M."/>
            <person name="Roesemann S."/>
            <person name="Alexander J.E."/>
            <person name="Rich S.A."/>
            <person name="Livny J."/>
            <person name="Vlamakis H."/>
            <person name="Clish C."/>
            <person name="Bullock K."/>
            <person name="Deik A."/>
            <person name="Scott J."/>
            <person name="Pierce K.A."/>
            <person name="Xavier R.J."/>
            <person name="Alm E.J."/>
        </authorList>
    </citation>
    <scope>NUCLEOTIDE SEQUENCE [LARGE SCALE GENOMIC DNA]</scope>
    <source>
        <strain evidence="2 3">BIOML-B1</strain>
    </source>
</reference>
<keyword evidence="1" id="KW-0472">Membrane</keyword>
<comment type="caution">
    <text evidence="2">The sequence shown here is derived from an EMBL/GenBank/DDBJ whole genome shotgun (WGS) entry which is preliminary data.</text>
</comment>
<evidence type="ECO:0000313" key="3">
    <source>
        <dbReference type="Proteomes" id="UP000462091"/>
    </source>
</evidence>
<evidence type="ECO:0000313" key="2">
    <source>
        <dbReference type="EMBL" id="MSC50846.1"/>
    </source>
</evidence>
<dbReference type="EMBL" id="WKQM01000003">
    <property type="protein sequence ID" value="MSC50846.1"/>
    <property type="molecule type" value="Genomic_DNA"/>
</dbReference>
<evidence type="ECO:0000256" key="1">
    <source>
        <dbReference type="SAM" id="Phobius"/>
    </source>
</evidence>
<organism evidence="2 3">
    <name type="scientific">Faecalibacterium prausnitzii</name>
    <dbReference type="NCBI Taxonomy" id="853"/>
    <lineage>
        <taxon>Bacteria</taxon>
        <taxon>Bacillati</taxon>
        <taxon>Bacillota</taxon>
        <taxon>Clostridia</taxon>
        <taxon>Eubacteriales</taxon>
        <taxon>Oscillospiraceae</taxon>
        <taxon>Faecalibacterium</taxon>
    </lineage>
</organism>
<protein>
    <recommendedName>
        <fullName evidence="4">Succinate dehydrogenase</fullName>
    </recommendedName>
</protein>
<dbReference type="Pfam" id="PF18956">
    <property type="entry name" value="DUF5699"/>
    <property type="match status" value="1"/>
</dbReference>
<feature type="transmembrane region" description="Helical" evidence="1">
    <location>
        <begin position="34"/>
        <end position="52"/>
    </location>
</feature>
<evidence type="ECO:0008006" key="4">
    <source>
        <dbReference type="Google" id="ProtNLM"/>
    </source>
</evidence>
<proteinExistence type="predicted"/>
<dbReference type="RefSeq" id="WP_154265440.1">
    <property type="nucleotide sequence ID" value="NZ_WKQM01000003.1"/>
</dbReference>
<sequence length="94" mass="10423">MIRFLIKLALFPVTLILTLLVAFARFFCLFSGMVLNVIAGALFLFGVLMLFIGEWHGFLGFAVLAWAISPYGLPGAVVWLTERVDDINSMLKAI</sequence>
<name>A0A844D8G9_9FIRM</name>
<keyword evidence="1" id="KW-1133">Transmembrane helix</keyword>
<dbReference type="AlphaFoldDB" id="A0A844D8G9"/>
<accession>A0A844D8G9</accession>
<keyword evidence="1" id="KW-0812">Transmembrane</keyword>
<gene>
    <name evidence="2" type="ORF">GKE10_02760</name>
</gene>
<feature type="transmembrane region" description="Helical" evidence="1">
    <location>
        <begin position="59"/>
        <end position="80"/>
    </location>
</feature>
<dbReference type="InterPro" id="IPR043753">
    <property type="entry name" value="DUF5699"/>
</dbReference>